<sequence>MAKTVYLDSFTEAEEILSRLSQPVRDWFNETFPDFTEPQKMAIPSIMDGEHLLLCSPTGSGKTMTAFLTVIDQLVRKALAGELENQVYCVYISPIKALANDIQKNLIGPLTEISDRFLPHRAQEIKVGLRTGDTPQSERQKMLRKPPHILITTPESLGLALASKKFRPLMNDLQWLIIDEMHSLVPTKRGTLLALTTTLLDTLIANPVQRIGISATMEPLEEVAHFLVPARKEDSDEQGPPISEMPKFDDESSNVVHIAKVSGSRELDLDIILPNERFSEIPVKQLLDNNVDVIKELVEAHTTTIVFANTRQMTEIITQKLRIIGVAGVEGHHGSMDKAIRLDVERRLKRGELRCVVTSSSLELGIDIGSVDMVIQLGSPGSIATALQRIGRAGHHVGGVPRARFLPTSSHDLLELAALQGAILSGEMDLLRFPVNCLDVLAQFIIGLTITSEMDMDEVYGLIRGAWPYRNLPYDDFIEVLSLLEDERRVWVDWEENIIGKRGYAQMIYYTNIGTIAPDNNYLVFTADGSMVGQLSSSFVQNIRSGDVFLLGGTTYRVHRIQASRVSVTPVTGYRPTVPSWSGEAKSRSRELSNAVMDLLNASAVAIRRRKDPRRLLTKGYGLSQPVAESLARFLEEHTISSFQVPSKDRILFEQILNSPVPTYIVTTCRGRAFNMALGYFMAGLAEKNNINVIEMSYDENSFLFKTSVEVPPSEIYPLFKENQRDEVLQRYLLDSQLFARRFREICGRSLIIPRRIGGDEITPKQFQQRSEKVFNHHRQQPDSLLVKEAQNEIFHTDLDMEDLENFVTRMEEEDVRIVHSRVTIPSALGMNLYMAAFEDLLSMRTRAYLVKDIDPEILKRLLGGRHRATDLTAESLSNYYNDKVATPSDATSLLRLMEMGGGLERELTNPLYQSKLQNISIDTIREWVIELADSGEITKISESGSEQVDDKWFSMRMADIHGTLGVLASHGAAKMDDMRELYTGGLTYKMAEKFSGTEVTKWRDNSLSDPHECLRVKIVDMLGSEGPQTSEQLAARLPFPAAQIESLLHELEVRNIVSIGFYTQTEEGEYILRVDEHIITGGEEEVVEYRALQNLLLNKSFKPYPDAATALDDGHILFAKMHELIDRIENFRFADWKDLKHDPDFVMGRLLHSRVGYTTKQRIPMLLGLRPEPWLGEIETELLENIIPNENVERSDILGHLPRGEEHKHIQRDARNALSNLERQFVYAKQFEELPNRKRSLSLYHRIHEVYEPMPFEDSLEELIRRTGPIKLHELRNYISHPVELLAEVLRDLEKAGRITRVVALQPDPTDFWCAPIDAEALLKPTREDRTLRILTQSDPFCSRFIQEVRYVLKQGWYYPVFKGVDPVGRVLMYKVNDYLEIKDIHIPHAYLDEFSDAFETLLDNYTDTLVDVSVLHNVNGEPIHDCDQNILNAVERIGFRSMGDGARYIRGGVLDSRPRNIVLRSLFHHHHLHQETRAENETIAMNHIAEIRDNFALRGRCEMFRVDLKSMAAAHQLHLGTNLRNHQVWAPYSHFQKLLSIRNRPPEEDLQDVLNFFADHSDPKVFMDRYALKRSEFRKLAQPLIRTGHLVQDYRGGFRTVNPLVGKELWDIKRDFLREMVERYPVITLKQCEKLAGSPFKAEEISAVLHEFEEDDTLIKGFLIDDAQEVCWGRKEMLEEANSLTPMRDFVLPPSDPLLPYFATLLRQRFGFGSAYMVFHDEEPIAAFKANTRNNIIEVTDFVGDPKLEKDAFRVMKEFAWEHNMPLKGKGKVLERLKRR</sequence>
<evidence type="ECO:0000259" key="10">
    <source>
        <dbReference type="PROSITE" id="PS51194"/>
    </source>
</evidence>
<dbReference type="SMART" id="SM00382">
    <property type="entry name" value="AAA"/>
    <property type="match status" value="1"/>
</dbReference>
<evidence type="ECO:0000256" key="8">
    <source>
        <dbReference type="ARBA" id="ARBA00023235"/>
    </source>
</evidence>
<dbReference type="InterPro" id="IPR013701">
    <property type="entry name" value="Lhr-like_DEAD/DEAH_assoc"/>
</dbReference>
<keyword evidence="6" id="KW-0238">DNA-binding</keyword>
<dbReference type="InterPro" id="IPR011545">
    <property type="entry name" value="DEAD/DEAH_box_helicase_dom"/>
</dbReference>
<dbReference type="PANTHER" id="PTHR47962">
    <property type="entry name" value="ATP-DEPENDENT HELICASE LHR-RELATED-RELATED"/>
    <property type="match status" value="1"/>
</dbReference>
<protein>
    <submittedName>
        <fullName evidence="11">Helicase (Lhr)</fullName>
    </submittedName>
</protein>
<dbReference type="GO" id="GO:0016887">
    <property type="term" value="F:ATP hydrolysis activity"/>
    <property type="evidence" value="ECO:0007669"/>
    <property type="project" value="TreeGrafter"/>
</dbReference>
<dbReference type="Pfam" id="PF19306">
    <property type="entry name" value="WHD_Lhr"/>
    <property type="match status" value="1"/>
</dbReference>
<dbReference type="PROSITE" id="PS51192">
    <property type="entry name" value="HELICASE_ATP_BIND_1"/>
    <property type="match status" value="1"/>
</dbReference>
<dbReference type="PANTHER" id="PTHR47962:SF5">
    <property type="entry name" value="ATP-DEPENDENT HELICASE LHR-RELATED"/>
    <property type="match status" value="1"/>
</dbReference>
<gene>
    <name evidence="11" type="primary">lhr</name>
</gene>
<feature type="domain" description="Helicase ATP-binding" evidence="9">
    <location>
        <begin position="43"/>
        <end position="235"/>
    </location>
</feature>
<feature type="domain" description="Helicase C-terminal" evidence="10">
    <location>
        <begin position="286"/>
        <end position="439"/>
    </location>
</feature>
<keyword evidence="3" id="KW-0378">Hydrolase</keyword>
<dbReference type="Pfam" id="PF08494">
    <property type="entry name" value="DEAD_assoc"/>
    <property type="match status" value="1"/>
</dbReference>
<evidence type="ECO:0000256" key="4">
    <source>
        <dbReference type="ARBA" id="ARBA00022806"/>
    </source>
</evidence>
<evidence type="ECO:0000256" key="1">
    <source>
        <dbReference type="ARBA" id="ARBA00022741"/>
    </source>
</evidence>
<dbReference type="Pfam" id="PF00270">
    <property type="entry name" value="DEAD"/>
    <property type="match status" value="1"/>
</dbReference>
<proteinExistence type="predicted"/>
<dbReference type="EMBL" id="KF900914">
    <property type="protein sequence ID" value="AIF11312.1"/>
    <property type="molecule type" value="Genomic_DNA"/>
</dbReference>
<name>A0A075H9Z3_9EURY</name>
<accession>A0A075H9Z3</accession>
<dbReference type="InterPro" id="IPR001650">
    <property type="entry name" value="Helicase_C-like"/>
</dbReference>
<evidence type="ECO:0000256" key="7">
    <source>
        <dbReference type="ARBA" id="ARBA00023204"/>
    </source>
</evidence>
<evidence type="ECO:0000256" key="2">
    <source>
        <dbReference type="ARBA" id="ARBA00022763"/>
    </source>
</evidence>
<dbReference type="SMART" id="SM00490">
    <property type="entry name" value="HELICc"/>
    <property type="match status" value="1"/>
</dbReference>
<evidence type="ECO:0000256" key="6">
    <source>
        <dbReference type="ARBA" id="ARBA00023125"/>
    </source>
</evidence>
<dbReference type="GO" id="GO:0006281">
    <property type="term" value="P:DNA repair"/>
    <property type="evidence" value="ECO:0007669"/>
    <property type="project" value="UniProtKB-KW"/>
</dbReference>
<keyword evidence="7" id="KW-0234">DNA repair</keyword>
<dbReference type="GO" id="GO:0005524">
    <property type="term" value="F:ATP binding"/>
    <property type="evidence" value="ECO:0007669"/>
    <property type="project" value="UniProtKB-KW"/>
</dbReference>
<dbReference type="Pfam" id="PF00271">
    <property type="entry name" value="Helicase_C"/>
    <property type="match status" value="1"/>
</dbReference>
<dbReference type="InterPro" id="IPR052511">
    <property type="entry name" value="ATP-dep_Helicase"/>
</dbReference>
<dbReference type="Gene3D" id="3.40.50.300">
    <property type="entry name" value="P-loop containing nucleotide triphosphate hydrolases"/>
    <property type="match status" value="2"/>
</dbReference>
<dbReference type="SUPFAM" id="SSF52540">
    <property type="entry name" value="P-loop containing nucleoside triphosphate hydrolases"/>
    <property type="match status" value="1"/>
</dbReference>
<dbReference type="GO" id="GO:0003677">
    <property type="term" value="F:DNA binding"/>
    <property type="evidence" value="ECO:0007669"/>
    <property type="project" value="UniProtKB-KW"/>
</dbReference>
<evidence type="ECO:0000256" key="3">
    <source>
        <dbReference type="ARBA" id="ARBA00022801"/>
    </source>
</evidence>
<organism evidence="11">
    <name type="scientific">uncultured marine group II/III euryarchaeote KM3_51_E06</name>
    <dbReference type="NCBI Taxonomy" id="1456455"/>
    <lineage>
        <taxon>Archaea</taxon>
        <taxon>Methanobacteriati</taxon>
        <taxon>Methanobacteriota</taxon>
        <taxon>environmental samples</taxon>
    </lineage>
</organism>
<keyword evidence="2" id="KW-0227">DNA damage</keyword>
<evidence type="ECO:0000313" key="11">
    <source>
        <dbReference type="EMBL" id="AIF11312.1"/>
    </source>
</evidence>
<dbReference type="InterPro" id="IPR027417">
    <property type="entry name" value="P-loop_NTPase"/>
</dbReference>
<dbReference type="InterPro" id="IPR014001">
    <property type="entry name" value="Helicase_ATP-bd"/>
</dbReference>
<evidence type="ECO:0000256" key="5">
    <source>
        <dbReference type="ARBA" id="ARBA00022840"/>
    </source>
</evidence>
<dbReference type="InterPro" id="IPR045628">
    <property type="entry name" value="Lhr_WH_dom"/>
</dbReference>
<dbReference type="PROSITE" id="PS51194">
    <property type="entry name" value="HELICASE_CTER"/>
    <property type="match status" value="1"/>
</dbReference>
<dbReference type="InterPro" id="IPR003593">
    <property type="entry name" value="AAA+_ATPase"/>
</dbReference>
<dbReference type="GO" id="GO:0140097">
    <property type="term" value="F:catalytic activity, acting on DNA"/>
    <property type="evidence" value="ECO:0007669"/>
    <property type="project" value="UniProtKB-ARBA"/>
</dbReference>
<dbReference type="CDD" id="cd18796">
    <property type="entry name" value="SF2_C_LHR"/>
    <property type="match status" value="1"/>
</dbReference>
<dbReference type="GO" id="GO:0004386">
    <property type="term" value="F:helicase activity"/>
    <property type="evidence" value="ECO:0007669"/>
    <property type="project" value="UniProtKB-KW"/>
</dbReference>
<keyword evidence="8" id="KW-0413">Isomerase</keyword>
<keyword evidence="5" id="KW-0067">ATP-binding</keyword>
<evidence type="ECO:0000259" key="9">
    <source>
        <dbReference type="PROSITE" id="PS51192"/>
    </source>
</evidence>
<keyword evidence="1" id="KW-0547">Nucleotide-binding</keyword>
<dbReference type="SMART" id="SM00487">
    <property type="entry name" value="DEXDc"/>
    <property type="match status" value="1"/>
</dbReference>
<keyword evidence="4 11" id="KW-0347">Helicase</keyword>
<reference evidence="11" key="1">
    <citation type="journal article" date="2014" name="Genome Biol. Evol.">
        <title>Pangenome evidence for extensive interdomain horizontal transfer affecting lineage core and shell genes in uncultured planktonic thaumarchaeota and euryarchaeota.</title>
        <authorList>
            <person name="Deschamps P."/>
            <person name="Zivanovic Y."/>
            <person name="Moreira D."/>
            <person name="Rodriguez-Valera F."/>
            <person name="Lopez-Garcia P."/>
        </authorList>
    </citation>
    <scope>NUCLEOTIDE SEQUENCE</scope>
</reference>